<evidence type="ECO:0000256" key="3">
    <source>
        <dbReference type="ARBA" id="ARBA00022741"/>
    </source>
</evidence>
<dbReference type="InterPro" id="IPR003439">
    <property type="entry name" value="ABC_transporter-like_ATP-bd"/>
</dbReference>
<evidence type="ECO:0000313" key="9">
    <source>
        <dbReference type="EMBL" id="MBD3324772.1"/>
    </source>
</evidence>
<dbReference type="NCBIfam" id="TIGR01187">
    <property type="entry name" value="potA"/>
    <property type="match status" value="1"/>
</dbReference>
<dbReference type="InterPro" id="IPR003593">
    <property type="entry name" value="AAA+_ATPase"/>
</dbReference>
<accession>A0A9D5JVP2</accession>
<dbReference type="EC" id="7.6.2.11" evidence="7"/>
<feature type="domain" description="ABC transporter" evidence="8">
    <location>
        <begin position="7"/>
        <end position="237"/>
    </location>
</feature>
<gene>
    <name evidence="7 9" type="primary">potA</name>
    <name evidence="9" type="ORF">GF339_09315</name>
</gene>
<evidence type="ECO:0000259" key="8">
    <source>
        <dbReference type="PROSITE" id="PS50893"/>
    </source>
</evidence>
<evidence type="ECO:0000256" key="7">
    <source>
        <dbReference type="RuleBase" id="RU364083"/>
    </source>
</evidence>
<evidence type="ECO:0000256" key="2">
    <source>
        <dbReference type="ARBA" id="ARBA00022475"/>
    </source>
</evidence>
<dbReference type="InterPro" id="IPR017871">
    <property type="entry name" value="ABC_transporter-like_CS"/>
</dbReference>
<dbReference type="InterPro" id="IPR005893">
    <property type="entry name" value="PotA-like"/>
</dbReference>
<dbReference type="AlphaFoldDB" id="A0A9D5JVP2"/>
<dbReference type="SUPFAM" id="SSF50331">
    <property type="entry name" value="MOP-like"/>
    <property type="match status" value="1"/>
</dbReference>
<comment type="function">
    <text evidence="7">Part of the ABC transporter complex PotABCD involved in spermidine/putrescine import. Responsible for energy coupling to the transport system.</text>
</comment>
<comment type="caution">
    <text evidence="9">The sequence shown here is derived from an EMBL/GenBank/DDBJ whole genome shotgun (WGS) entry which is preliminary data.</text>
</comment>
<dbReference type="InterPro" id="IPR027417">
    <property type="entry name" value="P-loop_NTPase"/>
</dbReference>
<dbReference type="PANTHER" id="PTHR42781">
    <property type="entry name" value="SPERMIDINE/PUTRESCINE IMPORT ATP-BINDING PROTEIN POTA"/>
    <property type="match status" value="1"/>
</dbReference>
<keyword evidence="3 7" id="KW-0547">Nucleotide-binding</keyword>
<keyword evidence="1 7" id="KW-0813">Transport</keyword>
<dbReference type="InterPro" id="IPR008995">
    <property type="entry name" value="Mo/tungstate-bd_C_term_dom"/>
</dbReference>
<dbReference type="FunFam" id="3.40.50.300:FF:000133">
    <property type="entry name" value="Spermidine/putrescine import ATP-binding protein PotA"/>
    <property type="match status" value="1"/>
</dbReference>
<dbReference type="InterPro" id="IPR013611">
    <property type="entry name" value="Transp-assoc_OB_typ2"/>
</dbReference>
<dbReference type="GO" id="GO:0043190">
    <property type="term" value="C:ATP-binding cassette (ABC) transporter complex"/>
    <property type="evidence" value="ECO:0007669"/>
    <property type="project" value="InterPro"/>
</dbReference>
<keyword evidence="5 7" id="KW-1278">Translocase</keyword>
<evidence type="ECO:0000256" key="1">
    <source>
        <dbReference type="ARBA" id="ARBA00022448"/>
    </source>
</evidence>
<dbReference type="SUPFAM" id="SSF52540">
    <property type="entry name" value="P-loop containing nucleoside triphosphate hydrolases"/>
    <property type="match status" value="1"/>
</dbReference>
<evidence type="ECO:0000256" key="6">
    <source>
        <dbReference type="ARBA" id="ARBA00023136"/>
    </source>
</evidence>
<keyword evidence="6 7" id="KW-0472">Membrane</keyword>
<proteinExistence type="inferred from homology"/>
<dbReference type="GO" id="GO:0016887">
    <property type="term" value="F:ATP hydrolysis activity"/>
    <property type="evidence" value="ECO:0007669"/>
    <property type="project" value="InterPro"/>
</dbReference>
<dbReference type="Pfam" id="PF08402">
    <property type="entry name" value="TOBE_2"/>
    <property type="match status" value="1"/>
</dbReference>
<dbReference type="InterPro" id="IPR050093">
    <property type="entry name" value="ABC_SmlMolc_Importer"/>
</dbReference>
<comment type="catalytic activity">
    <reaction evidence="7">
        <text>ATP + H2O + polyamine-[polyamine-binding protein]Side 1 = ADP + phosphate + polyamineSide 2 + [polyamine-binding protein]Side 1.</text>
        <dbReference type="EC" id="7.6.2.11"/>
    </reaction>
</comment>
<dbReference type="PROSITE" id="PS50893">
    <property type="entry name" value="ABC_TRANSPORTER_2"/>
    <property type="match status" value="1"/>
</dbReference>
<dbReference type="PROSITE" id="PS00211">
    <property type="entry name" value="ABC_TRANSPORTER_1"/>
    <property type="match status" value="1"/>
</dbReference>
<dbReference type="GO" id="GO:0005524">
    <property type="term" value="F:ATP binding"/>
    <property type="evidence" value="ECO:0007669"/>
    <property type="project" value="UniProtKB-KW"/>
</dbReference>
<reference evidence="9" key="1">
    <citation type="submission" date="2019-11" db="EMBL/GenBank/DDBJ databases">
        <title>Microbial mats filling the niche in hypersaline microbial mats.</title>
        <authorList>
            <person name="Wong H.L."/>
            <person name="Macleod F.I."/>
            <person name="White R.A. III"/>
            <person name="Burns B.P."/>
        </authorList>
    </citation>
    <scope>NUCLEOTIDE SEQUENCE</scope>
    <source>
        <strain evidence="9">Rbin_158</strain>
    </source>
</reference>
<dbReference type="PANTHER" id="PTHR42781:SF4">
    <property type="entry name" value="SPERMIDINE_PUTRESCINE IMPORT ATP-BINDING PROTEIN POTA"/>
    <property type="match status" value="1"/>
</dbReference>
<dbReference type="Gene3D" id="2.40.50.100">
    <property type="match status" value="1"/>
</dbReference>
<sequence>MSQEYAIELQSLKKAFDEVIAVNDFTVNIEKGEFFSLLGPSGCGKTTTLRMIAGLETPTGGHILLEGKDVSTTPAYKRHVNTVFQDYALFPHMTVKKNIYFPLKMRKISPAEADPRIQNVLRLVNMEGFESRLPQQLSGGQRQRIALARSLVNEPAALLLDEPLGALDFKLRVAMQKVLKDIQRNVGITFIYVTHDQSEAMTMSDRIAVMKDGVVHQIGTPDDIYNRPETAFVASFIGDMNFVYGKLMSAGPDESTIEMEGHTIITKKPQAETAQGQDVLLCLRTERVQINSHQAVDNALQAKLTRIMFRGTDYEATCQVGEAEIRAIVAAVSWDHALQVGDTVEIGWNTSDVIVFPRQEAHEIIQYSIDAV</sequence>
<dbReference type="SMART" id="SM00382">
    <property type="entry name" value="AAA"/>
    <property type="match status" value="1"/>
</dbReference>
<protein>
    <recommendedName>
        <fullName evidence="7">Spermidine/putrescine import ATP-binding protein PotA</fullName>
        <ecNumber evidence="7">7.6.2.11</ecNumber>
    </recommendedName>
</protein>
<dbReference type="GO" id="GO:0015417">
    <property type="term" value="F:ABC-type polyamine transporter activity"/>
    <property type="evidence" value="ECO:0007669"/>
    <property type="project" value="UniProtKB-EC"/>
</dbReference>
<dbReference type="Gene3D" id="3.40.50.300">
    <property type="entry name" value="P-loop containing nucleotide triphosphate hydrolases"/>
    <property type="match status" value="1"/>
</dbReference>
<evidence type="ECO:0000256" key="4">
    <source>
        <dbReference type="ARBA" id="ARBA00022840"/>
    </source>
</evidence>
<comment type="similarity">
    <text evidence="7">Belongs to the ABC transporter superfamily. Spermidine/putrescine importer (TC 3.A.1.11.1) family.</text>
</comment>
<keyword evidence="2 7" id="KW-1003">Cell membrane</keyword>
<dbReference type="Pfam" id="PF00005">
    <property type="entry name" value="ABC_tran"/>
    <property type="match status" value="1"/>
</dbReference>
<comment type="subunit">
    <text evidence="7">The complex is composed of two ATP-binding proteins (PotA), two transmembrane proteins (PotB and PotC) and a solute-binding protein (PotD).</text>
</comment>
<organism evidence="9 10">
    <name type="scientific">candidate division KSB3 bacterium</name>
    <dbReference type="NCBI Taxonomy" id="2044937"/>
    <lineage>
        <taxon>Bacteria</taxon>
        <taxon>candidate division KSB3</taxon>
    </lineage>
</organism>
<name>A0A9D5JVP2_9BACT</name>
<dbReference type="Proteomes" id="UP000649604">
    <property type="component" value="Unassembled WGS sequence"/>
</dbReference>
<evidence type="ECO:0000313" key="10">
    <source>
        <dbReference type="Proteomes" id="UP000649604"/>
    </source>
</evidence>
<keyword evidence="4 7" id="KW-0067">ATP-binding</keyword>
<evidence type="ECO:0000256" key="5">
    <source>
        <dbReference type="ARBA" id="ARBA00022967"/>
    </source>
</evidence>
<dbReference type="EMBL" id="WJJP01000293">
    <property type="protein sequence ID" value="MBD3324772.1"/>
    <property type="molecule type" value="Genomic_DNA"/>
</dbReference>